<dbReference type="AlphaFoldDB" id="C4JUD0"/>
<dbReference type="Proteomes" id="UP000002058">
    <property type="component" value="Unassembled WGS sequence"/>
</dbReference>
<dbReference type="RefSeq" id="XP_002585380.1">
    <property type="nucleotide sequence ID" value="XM_002585334.1"/>
</dbReference>
<proteinExistence type="predicted"/>
<reference evidence="2" key="1">
    <citation type="journal article" date="2009" name="Genome Res.">
        <title>Comparative genomic analyses of the human fungal pathogens Coccidioides and their relatives.</title>
        <authorList>
            <person name="Sharpton T.J."/>
            <person name="Stajich J.E."/>
            <person name="Rounsley S.D."/>
            <person name="Gardner M.J."/>
            <person name="Wortman J.R."/>
            <person name="Jordar V.S."/>
            <person name="Maiti R."/>
            <person name="Kodira C.D."/>
            <person name="Neafsey D.E."/>
            <person name="Zeng Q."/>
            <person name="Hung C.-Y."/>
            <person name="McMahan C."/>
            <person name="Muszewska A."/>
            <person name="Grynberg M."/>
            <person name="Mandel M.A."/>
            <person name="Kellner E.M."/>
            <person name="Barker B.M."/>
            <person name="Galgiani J.N."/>
            <person name="Orbach M.J."/>
            <person name="Kirkland T.N."/>
            <person name="Cole G.T."/>
            <person name="Henn M.R."/>
            <person name="Birren B.W."/>
            <person name="Taylor J.W."/>
        </authorList>
    </citation>
    <scope>NUCLEOTIDE SEQUENCE [LARGE SCALE GENOMIC DNA]</scope>
    <source>
        <strain evidence="2">UAMH 1704</strain>
    </source>
</reference>
<dbReference type="InParanoid" id="C4JUD0"/>
<evidence type="ECO:0000313" key="1">
    <source>
        <dbReference type="EMBL" id="EEP81227.1"/>
    </source>
</evidence>
<organism evidence="1 2">
    <name type="scientific">Uncinocarpus reesii (strain UAMH 1704)</name>
    <dbReference type="NCBI Taxonomy" id="336963"/>
    <lineage>
        <taxon>Eukaryota</taxon>
        <taxon>Fungi</taxon>
        <taxon>Dikarya</taxon>
        <taxon>Ascomycota</taxon>
        <taxon>Pezizomycotina</taxon>
        <taxon>Eurotiomycetes</taxon>
        <taxon>Eurotiomycetidae</taxon>
        <taxon>Onygenales</taxon>
        <taxon>Onygenaceae</taxon>
        <taxon>Uncinocarpus</taxon>
    </lineage>
</organism>
<dbReference type="HOGENOM" id="CLU_2028448_0_0_1"/>
<accession>C4JUD0</accession>
<name>C4JUD0_UNCRE</name>
<evidence type="ECO:0000313" key="2">
    <source>
        <dbReference type="Proteomes" id="UP000002058"/>
    </source>
</evidence>
<gene>
    <name evidence="1" type="ORF">UREG_06069</name>
</gene>
<dbReference type="GeneID" id="8438975"/>
<dbReference type="KEGG" id="ure:UREG_06069"/>
<dbReference type="EMBL" id="CH476617">
    <property type="protein sequence ID" value="EEP81227.1"/>
    <property type="molecule type" value="Genomic_DNA"/>
</dbReference>
<sequence>MAGQRLLWLEEPSAKNAVLAVISKQLKKGPAGEAYTLDQLKVPQETLKKQNNQYLHQYKKMNMAFIGTAAYHQHMKKTPGNCHMTSLQEIDRLMDEKWKDINEVDEDDEKIDIDEKLSKIYK</sequence>
<keyword evidence="2" id="KW-1185">Reference proteome</keyword>
<dbReference type="VEuPathDB" id="FungiDB:UREG_06069"/>
<protein>
    <submittedName>
        <fullName evidence="1">Uncharacterized protein</fullName>
    </submittedName>
</protein>